<accession>A0AAD1THT4</accession>
<gene>
    <name evidence="2" type="ORF">PECUL_23A003514</name>
</gene>
<name>A0AAD1THT4_PELCU</name>
<evidence type="ECO:0000313" key="2">
    <source>
        <dbReference type="EMBL" id="CAH2324234.1"/>
    </source>
</evidence>
<reference evidence="2" key="1">
    <citation type="submission" date="2022-03" db="EMBL/GenBank/DDBJ databases">
        <authorList>
            <person name="Alioto T."/>
            <person name="Alioto T."/>
            <person name="Gomez Garrido J."/>
        </authorList>
    </citation>
    <scope>NUCLEOTIDE SEQUENCE</scope>
</reference>
<sequence length="52" mass="5611">RHSSRPHSKPAAEPPVTSRSRGPPDQTKSGHVIELPNAAILKRSGPADFCRL</sequence>
<dbReference type="Proteomes" id="UP001295444">
    <property type="component" value="Chromosome 12"/>
</dbReference>
<evidence type="ECO:0000256" key="1">
    <source>
        <dbReference type="SAM" id="MobiDB-lite"/>
    </source>
</evidence>
<keyword evidence="3" id="KW-1185">Reference proteome</keyword>
<feature type="non-terminal residue" evidence="2">
    <location>
        <position position="52"/>
    </location>
</feature>
<feature type="region of interest" description="Disordered" evidence="1">
    <location>
        <begin position="1"/>
        <end position="52"/>
    </location>
</feature>
<feature type="non-terminal residue" evidence="2">
    <location>
        <position position="1"/>
    </location>
</feature>
<evidence type="ECO:0000313" key="3">
    <source>
        <dbReference type="Proteomes" id="UP001295444"/>
    </source>
</evidence>
<proteinExistence type="predicted"/>
<protein>
    <submittedName>
        <fullName evidence="2">Uncharacterized protein</fullName>
    </submittedName>
</protein>
<dbReference type="EMBL" id="OW240923">
    <property type="protein sequence ID" value="CAH2324234.1"/>
    <property type="molecule type" value="Genomic_DNA"/>
</dbReference>
<organism evidence="2 3">
    <name type="scientific">Pelobates cultripes</name>
    <name type="common">Western spadefoot toad</name>
    <dbReference type="NCBI Taxonomy" id="61616"/>
    <lineage>
        <taxon>Eukaryota</taxon>
        <taxon>Metazoa</taxon>
        <taxon>Chordata</taxon>
        <taxon>Craniata</taxon>
        <taxon>Vertebrata</taxon>
        <taxon>Euteleostomi</taxon>
        <taxon>Amphibia</taxon>
        <taxon>Batrachia</taxon>
        <taxon>Anura</taxon>
        <taxon>Pelobatoidea</taxon>
        <taxon>Pelobatidae</taxon>
        <taxon>Pelobates</taxon>
    </lineage>
</organism>
<dbReference type="AlphaFoldDB" id="A0AAD1THT4"/>